<evidence type="ECO:0000256" key="2">
    <source>
        <dbReference type="ARBA" id="ARBA00006333"/>
    </source>
</evidence>
<dbReference type="PANTHER" id="PTHR35201:SF4">
    <property type="entry name" value="BETA-PINACENE SYNTHASE-RELATED"/>
    <property type="match status" value="1"/>
</dbReference>
<evidence type="ECO:0000313" key="8">
    <source>
        <dbReference type="Proteomes" id="UP000054549"/>
    </source>
</evidence>
<name>A0A0C2S7R3_AMAMK</name>
<dbReference type="GO" id="GO:0008299">
    <property type="term" value="P:isoprenoid biosynthetic process"/>
    <property type="evidence" value="ECO:0007669"/>
    <property type="project" value="UniProtKB-ARBA"/>
</dbReference>
<dbReference type="InterPro" id="IPR034686">
    <property type="entry name" value="Terpene_cyclase-like_2"/>
</dbReference>
<dbReference type="Pfam" id="PF19086">
    <property type="entry name" value="Terpene_syn_C_2"/>
    <property type="match status" value="1"/>
</dbReference>
<organism evidence="7 8">
    <name type="scientific">Amanita muscaria (strain Koide BX008)</name>
    <dbReference type="NCBI Taxonomy" id="946122"/>
    <lineage>
        <taxon>Eukaryota</taxon>
        <taxon>Fungi</taxon>
        <taxon>Dikarya</taxon>
        <taxon>Basidiomycota</taxon>
        <taxon>Agaricomycotina</taxon>
        <taxon>Agaricomycetes</taxon>
        <taxon>Agaricomycetidae</taxon>
        <taxon>Agaricales</taxon>
        <taxon>Pluteineae</taxon>
        <taxon>Amanitaceae</taxon>
        <taxon>Amanita</taxon>
    </lineage>
</organism>
<dbReference type="GO" id="GO:0010333">
    <property type="term" value="F:terpene synthase activity"/>
    <property type="evidence" value="ECO:0007669"/>
    <property type="project" value="InterPro"/>
</dbReference>
<dbReference type="Proteomes" id="UP000054549">
    <property type="component" value="Unassembled WGS sequence"/>
</dbReference>
<dbReference type="SFLD" id="SFLDG01020">
    <property type="entry name" value="Terpene_Cyclase_Like_2"/>
    <property type="match status" value="1"/>
</dbReference>
<evidence type="ECO:0000256" key="3">
    <source>
        <dbReference type="ARBA" id="ARBA00022723"/>
    </source>
</evidence>
<keyword evidence="5 6" id="KW-0456">Lyase</keyword>
<keyword evidence="8" id="KW-1185">Reference proteome</keyword>
<reference evidence="7 8" key="1">
    <citation type="submission" date="2014-04" db="EMBL/GenBank/DDBJ databases">
        <title>Evolutionary Origins and Diversification of the Mycorrhizal Mutualists.</title>
        <authorList>
            <consortium name="DOE Joint Genome Institute"/>
            <consortium name="Mycorrhizal Genomics Consortium"/>
            <person name="Kohler A."/>
            <person name="Kuo A."/>
            <person name="Nagy L.G."/>
            <person name="Floudas D."/>
            <person name="Copeland A."/>
            <person name="Barry K.W."/>
            <person name="Cichocki N."/>
            <person name="Veneault-Fourrey C."/>
            <person name="LaButti K."/>
            <person name="Lindquist E.A."/>
            <person name="Lipzen A."/>
            <person name="Lundell T."/>
            <person name="Morin E."/>
            <person name="Murat C."/>
            <person name="Riley R."/>
            <person name="Ohm R."/>
            <person name="Sun H."/>
            <person name="Tunlid A."/>
            <person name="Henrissat B."/>
            <person name="Grigoriev I.V."/>
            <person name="Hibbett D.S."/>
            <person name="Martin F."/>
        </authorList>
    </citation>
    <scope>NUCLEOTIDE SEQUENCE [LARGE SCALE GENOMIC DNA]</scope>
    <source>
        <strain evidence="7 8">Koide BX008</strain>
    </source>
</reference>
<evidence type="ECO:0000313" key="7">
    <source>
        <dbReference type="EMBL" id="KIL58820.1"/>
    </source>
</evidence>
<keyword evidence="3 6" id="KW-0479">Metal-binding</keyword>
<dbReference type="STRING" id="946122.A0A0C2S7R3"/>
<comment type="cofactor">
    <cofactor evidence="1 6">
        <name>Mg(2+)</name>
        <dbReference type="ChEBI" id="CHEBI:18420"/>
    </cofactor>
</comment>
<dbReference type="EMBL" id="KN818329">
    <property type="protein sequence ID" value="KIL58820.1"/>
    <property type="molecule type" value="Genomic_DNA"/>
</dbReference>
<evidence type="ECO:0000256" key="5">
    <source>
        <dbReference type="ARBA" id="ARBA00023239"/>
    </source>
</evidence>
<gene>
    <name evidence="7" type="ORF">M378DRAFT_181109</name>
</gene>
<dbReference type="PANTHER" id="PTHR35201">
    <property type="entry name" value="TERPENE SYNTHASE"/>
    <property type="match status" value="1"/>
</dbReference>
<dbReference type="AlphaFoldDB" id="A0A0C2S7R3"/>
<sequence length="345" mass="39874">MYWGWLKYFLGLRPYFILPDIISHCQYPVACNPHCEEQVKASLRWTADLGNQDEDRRRYFAKIKLGELAALVYPTADALRFRISADWMNYIFAMDDWLDELDVDGNRQMEGLCMAAMRDPINFRATEPGAIMTKSWCARLEENSSVACKERMMDAMLGFFSGLREQASHREKNYIPSVEEYIAVRRFTIGAVPAMVLIEFCGGYFLPDHVYNHPVIKSLQQAAIDHICWVNDLVSYNVEQARGDTHNLITIGMRTKGWTLQQAVDFVGKNCNDCVDRFERDRLLLPSWDPDTDKLASKYVKGLQSWMSGHLYWSFTTARYLGNEGLDIMEHRVVKLYPKLARTVS</sequence>
<dbReference type="HOGENOM" id="CLU_042538_2_1_1"/>
<dbReference type="SFLD" id="SFLDS00005">
    <property type="entry name" value="Isoprenoid_Synthase_Type_I"/>
    <property type="match status" value="1"/>
</dbReference>
<dbReference type="OrthoDB" id="2861623at2759"/>
<dbReference type="InParanoid" id="A0A0C2S7R3"/>
<comment type="similarity">
    <text evidence="2 6">Belongs to the terpene synthase family.</text>
</comment>
<dbReference type="EC" id="4.2.3.-" evidence="6"/>
<evidence type="ECO:0000256" key="1">
    <source>
        <dbReference type="ARBA" id="ARBA00001946"/>
    </source>
</evidence>
<dbReference type="SUPFAM" id="SSF48576">
    <property type="entry name" value="Terpenoid synthases"/>
    <property type="match status" value="1"/>
</dbReference>
<protein>
    <recommendedName>
        <fullName evidence="6">Terpene synthase</fullName>
        <ecNumber evidence="6">4.2.3.-</ecNumber>
    </recommendedName>
</protein>
<keyword evidence="4 6" id="KW-0460">Magnesium</keyword>
<dbReference type="Gene3D" id="1.10.600.10">
    <property type="entry name" value="Farnesyl Diphosphate Synthase"/>
    <property type="match status" value="1"/>
</dbReference>
<accession>A0A0C2S7R3</accession>
<evidence type="ECO:0000256" key="6">
    <source>
        <dbReference type="RuleBase" id="RU366034"/>
    </source>
</evidence>
<dbReference type="GO" id="GO:0046872">
    <property type="term" value="F:metal ion binding"/>
    <property type="evidence" value="ECO:0007669"/>
    <property type="project" value="UniProtKB-KW"/>
</dbReference>
<proteinExistence type="inferred from homology"/>
<dbReference type="InterPro" id="IPR008949">
    <property type="entry name" value="Isoprenoid_synthase_dom_sf"/>
</dbReference>
<evidence type="ECO:0000256" key="4">
    <source>
        <dbReference type="ARBA" id="ARBA00022842"/>
    </source>
</evidence>